<organism evidence="7 8">
    <name type="scientific">Candidatus Nanopelagicus limnae</name>
    <dbReference type="NCBI Taxonomy" id="1884634"/>
    <lineage>
        <taxon>Bacteria</taxon>
        <taxon>Bacillati</taxon>
        <taxon>Actinomycetota</taxon>
        <taxon>Actinomycetes</taxon>
        <taxon>Candidatus Nanopelagicales</taxon>
        <taxon>Candidatus Nanopelagicaceae</taxon>
        <taxon>Candidatus Nanopelagicus</taxon>
    </lineage>
</organism>
<reference evidence="8" key="1">
    <citation type="submission" date="2016-10" db="EMBL/GenBank/DDBJ databases">
        <title>High microdiversification within the ubiquitous acI lineage of Actinobacteria.</title>
        <authorList>
            <person name="Neuenschwander S.M."/>
            <person name="Salcher M."/>
            <person name="Ghai R."/>
            <person name="Pernthaler J."/>
        </authorList>
    </citation>
    <scope>NUCLEOTIDE SEQUENCE [LARGE SCALE GENOMIC DNA]</scope>
</reference>
<evidence type="ECO:0000313" key="8">
    <source>
        <dbReference type="Proteomes" id="UP000217153"/>
    </source>
</evidence>
<keyword evidence="4 7" id="KW-0808">Transferase</keyword>
<dbReference type="GO" id="GO:0005886">
    <property type="term" value="C:plasma membrane"/>
    <property type="evidence" value="ECO:0007669"/>
    <property type="project" value="UniProtKB-SubCell"/>
</dbReference>
<dbReference type="AlphaFoldDB" id="A0A249JXS2"/>
<comment type="subcellular location">
    <subcellularLocation>
        <location evidence="1">Cell inner membrane</location>
    </subcellularLocation>
</comment>
<gene>
    <name evidence="7" type="ORF">B1s21122_02970</name>
</gene>
<keyword evidence="5" id="KW-0472">Membrane</keyword>
<keyword evidence="2" id="KW-1003">Cell membrane</keyword>
<dbReference type="KEGG" id="abam:B1s21122_02970"/>
<dbReference type="EMBL" id="CP016768">
    <property type="protein sequence ID" value="ASY09306.1"/>
    <property type="molecule type" value="Genomic_DNA"/>
</dbReference>
<name>A0A249JXS2_9ACTN</name>
<dbReference type="Proteomes" id="UP000217153">
    <property type="component" value="Chromosome"/>
</dbReference>
<dbReference type="Pfam" id="PF03279">
    <property type="entry name" value="Lip_A_acyltrans"/>
    <property type="match status" value="1"/>
</dbReference>
<evidence type="ECO:0000256" key="3">
    <source>
        <dbReference type="ARBA" id="ARBA00022519"/>
    </source>
</evidence>
<keyword evidence="3" id="KW-0997">Cell inner membrane</keyword>
<evidence type="ECO:0000313" key="7">
    <source>
        <dbReference type="EMBL" id="ASY09306.1"/>
    </source>
</evidence>
<dbReference type="GO" id="GO:0009247">
    <property type="term" value="P:glycolipid biosynthetic process"/>
    <property type="evidence" value="ECO:0007669"/>
    <property type="project" value="UniProtKB-ARBA"/>
</dbReference>
<proteinExistence type="predicted"/>
<evidence type="ECO:0000256" key="4">
    <source>
        <dbReference type="ARBA" id="ARBA00022679"/>
    </source>
</evidence>
<evidence type="ECO:0000256" key="1">
    <source>
        <dbReference type="ARBA" id="ARBA00004533"/>
    </source>
</evidence>
<dbReference type="PANTHER" id="PTHR30606">
    <property type="entry name" value="LIPID A BIOSYNTHESIS LAUROYL ACYLTRANSFERASE"/>
    <property type="match status" value="1"/>
</dbReference>
<protein>
    <submittedName>
        <fullName evidence="7">Kdo2-lipid IVA lauroyltransferase</fullName>
    </submittedName>
</protein>
<evidence type="ECO:0000256" key="6">
    <source>
        <dbReference type="ARBA" id="ARBA00023315"/>
    </source>
</evidence>
<dbReference type="RefSeq" id="WP_095680612.1">
    <property type="nucleotide sequence ID" value="NZ_CP016768.2"/>
</dbReference>
<evidence type="ECO:0000256" key="2">
    <source>
        <dbReference type="ARBA" id="ARBA00022475"/>
    </source>
</evidence>
<keyword evidence="8" id="KW-1185">Reference proteome</keyword>
<sequence length="286" mass="32757">MYLLYLFAWKLIALLPEKSAYKLADHVSDRIYKKNGKGIKRLRTNYGRVMPEYSAQKLEELTKQGMRSYLRYWFDTFRLSKWSKNRIISTTQVIKENLLRDPVQAKQGCIVALPHAGNWDHAAAYFCSTGITLTAVVEKLKPEAIFKKFLAYRESIGIEAISHKEKTIPILTQRLQAGKLIALVADRDMSRNGIEVDFFGKTSKMPAGPAILAIKTGAPLITAYVRYLPGGIEIIFDETIKPTNSGSEEEQIKLITQSMADNFAKRIKEYPVDWHMLQRIWIDEEH</sequence>
<dbReference type="NCBIfam" id="NF005919">
    <property type="entry name" value="PRK07920.1"/>
    <property type="match status" value="1"/>
</dbReference>
<dbReference type="GO" id="GO:0016746">
    <property type="term" value="F:acyltransferase activity"/>
    <property type="evidence" value="ECO:0007669"/>
    <property type="project" value="UniProtKB-KW"/>
</dbReference>
<dbReference type="PANTHER" id="PTHR30606:SF10">
    <property type="entry name" value="PHOSPHATIDYLINOSITOL MANNOSIDE ACYLTRANSFERASE"/>
    <property type="match status" value="1"/>
</dbReference>
<dbReference type="InterPro" id="IPR004960">
    <property type="entry name" value="LipA_acyltrans"/>
</dbReference>
<dbReference type="CDD" id="cd07984">
    <property type="entry name" value="LPLAT_LABLAT-like"/>
    <property type="match status" value="1"/>
</dbReference>
<dbReference type="OrthoDB" id="9803456at2"/>
<accession>A0A249JXS2</accession>
<keyword evidence="6" id="KW-0012">Acyltransferase</keyword>
<evidence type="ECO:0000256" key="5">
    <source>
        <dbReference type="ARBA" id="ARBA00023136"/>
    </source>
</evidence>